<evidence type="ECO:0000313" key="2">
    <source>
        <dbReference type="Proteomes" id="UP000324748"/>
    </source>
</evidence>
<protein>
    <submittedName>
        <fullName evidence="1">Uncharacterized protein</fullName>
    </submittedName>
</protein>
<evidence type="ECO:0000313" key="1">
    <source>
        <dbReference type="EMBL" id="KAA1113529.1"/>
    </source>
</evidence>
<comment type="caution">
    <text evidence="1">The sequence shown here is derived from an EMBL/GenBank/DDBJ whole genome shotgun (WGS) entry which is preliminary data.</text>
</comment>
<dbReference type="OrthoDB" id="10276525at2759"/>
<dbReference type="AlphaFoldDB" id="A0A5B0QK84"/>
<name>A0A5B0QK84_PUCGR</name>
<dbReference type="Proteomes" id="UP000324748">
    <property type="component" value="Unassembled WGS sequence"/>
</dbReference>
<gene>
    <name evidence="1" type="ORF">PGT21_033128</name>
</gene>
<proteinExistence type="predicted"/>
<dbReference type="EMBL" id="VSWC01000015">
    <property type="protein sequence ID" value="KAA1113529.1"/>
    <property type="molecule type" value="Genomic_DNA"/>
</dbReference>
<reference evidence="1 2" key="1">
    <citation type="submission" date="2019-05" db="EMBL/GenBank/DDBJ databases">
        <title>Emergence of the Ug99 lineage of the wheat stem rust pathogen through somatic hybridization.</title>
        <authorList>
            <person name="Li F."/>
            <person name="Upadhyaya N.M."/>
            <person name="Sperschneider J."/>
            <person name="Matny O."/>
            <person name="Nguyen-Phuc H."/>
            <person name="Mago R."/>
            <person name="Raley C."/>
            <person name="Miller M.E."/>
            <person name="Silverstein K.A.T."/>
            <person name="Henningsen E."/>
            <person name="Hirsch C.D."/>
            <person name="Visser B."/>
            <person name="Pretorius Z.A."/>
            <person name="Steffenson B.J."/>
            <person name="Schwessinger B."/>
            <person name="Dodds P.N."/>
            <person name="Figueroa M."/>
        </authorList>
    </citation>
    <scope>NUCLEOTIDE SEQUENCE [LARGE SCALE GENOMIC DNA]</scope>
    <source>
        <strain evidence="1">21-0</strain>
    </source>
</reference>
<accession>A0A5B0QK84</accession>
<organism evidence="1 2">
    <name type="scientific">Puccinia graminis f. sp. tritici</name>
    <dbReference type="NCBI Taxonomy" id="56615"/>
    <lineage>
        <taxon>Eukaryota</taxon>
        <taxon>Fungi</taxon>
        <taxon>Dikarya</taxon>
        <taxon>Basidiomycota</taxon>
        <taxon>Pucciniomycotina</taxon>
        <taxon>Pucciniomycetes</taxon>
        <taxon>Pucciniales</taxon>
        <taxon>Pucciniaceae</taxon>
        <taxon>Puccinia</taxon>
    </lineage>
</organism>
<keyword evidence="2" id="KW-1185">Reference proteome</keyword>
<sequence>MRFQSKRSAFGVVLYSLGVSRLAITPVLARLEPEESLRMETQLKNNAGPSDATRIRPDDDQELFFRHQIQQAEASRQKADRKREETAAEKKARKTWQLEKRIEWLIKQQESAQVSALGTDLATIYPFASCKVSDSKMLEIWNRLTSKLQEMASEVGQFLFEQDPDPKLKFLKAMFLLRDDLMTHFPKYLRHFKWDLLTIAQMVQFHTELKISALRINFLISVDTVVPRLESLKTNEFVGYFRKSLEDYKGDEMVIVYLCLKSIVKNFNLITSREEELPEFSEFFHSFSDDRFIKKINNLSGELCLIHFRPGEQTRVENNPIFLQIKTLIDYFNDPPLFDPEAHTKPDFLLVCFFIDFLEDFYQPIMRNFRSNPFYQRSLTKKLEFMKNFLRIYQQNPHNGSHLQREIWSLIQHHQIQDPNEPEMIEWIRKFTLKVIDLTPHQIETMKALPIYTNMWFMKIVN</sequence>